<keyword evidence="7" id="KW-0256">Endoplasmic reticulum</keyword>
<evidence type="ECO:0000256" key="4">
    <source>
        <dbReference type="ARBA" id="ARBA00010617"/>
    </source>
</evidence>
<gene>
    <name evidence="15" type="ORF">DGYR_LOCUS11283</name>
</gene>
<accession>A0A7I8W549</accession>
<evidence type="ECO:0000256" key="12">
    <source>
        <dbReference type="ARBA" id="ARBA00023136"/>
    </source>
</evidence>
<dbReference type="InterPro" id="IPR002401">
    <property type="entry name" value="Cyt_P450_E_grp-I"/>
</dbReference>
<comment type="subcellular location">
    <subcellularLocation>
        <location evidence="3">Endoplasmic reticulum membrane</location>
        <topology evidence="3">Peripheral membrane protein</topology>
    </subcellularLocation>
    <subcellularLocation>
        <location evidence="2">Microsome membrane</location>
        <topology evidence="2">Peripheral membrane protein</topology>
    </subcellularLocation>
</comment>
<dbReference type="InterPro" id="IPR001128">
    <property type="entry name" value="Cyt_P450"/>
</dbReference>
<evidence type="ECO:0000256" key="14">
    <source>
        <dbReference type="RuleBase" id="RU000461"/>
    </source>
</evidence>
<evidence type="ECO:0000256" key="5">
    <source>
        <dbReference type="ARBA" id="ARBA00022617"/>
    </source>
</evidence>
<dbReference type="PROSITE" id="PS00086">
    <property type="entry name" value="CYTOCHROME_P450"/>
    <property type="match status" value="1"/>
</dbReference>
<dbReference type="EMBL" id="CAJFCJ010000019">
    <property type="protein sequence ID" value="CAD5123618.1"/>
    <property type="molecule type" value="Genomic_DNA"/>
</dbReference>
<dbReference type="SUPFAM" id="SSF48264">
    <property type="entry name" value="Cytochrome P450"/>
    <property type="match status" value="1"/>
</dbReference>
<reference evidence="15 16" key="1">
    <citation type="submission" date="2020-08" db="EMBL/GenBank/DDBJ databases">
        <authorList>
            <person name="Hejnol A."/>
        </authorList>
    </citation>
    <scope>NUCLEOTIDE SEQUENCE [LARGE SCALE GENOMIC DNA]</scope>
</reference>
<proteinExistence type="inferred from homology"/>
<dbReference type="GO" id="GO:0042446">
    <property type="term" value="P:hormone biosynthetic process"/>
    <property type="evidence" value="ECO:0007669"/>
    <property type="project" value="TreeGrafter"/>
</dbReference>
<dbReference type="FunFam" id="1.10.630.10:FF:000238">
    <property type="entry name" value="Cytochrome P450 2A6"/>
    <property type="match status" value="1"/>
</dbReference>
<protein>
    <submittedName>
        <fullName evidence="15">DgyrCDS11949</fullName>
    </submittedName>
</protein>
<dbReference type="AlphaFoldDB" id="A0A7I8W549"/>
<name>A0A7I8W549_9ANNE</name>
<keyword evidence="12" id="KW-0472">Membrane</keyword>
<comment type="cofactor">
    <cofactor evidence="1 13">
        <name>heme</name>
        <dbReference type="ChEBI" id="CHEBI:30413"/>
    </cofactor>
</comment>
<keyword evidence="5 13" id="KW-0349">Heme</keyword>
<keyword evidence="9 14" id="KW-0560">Oxidoreductase</keyword>
<keyword evidence="6 13" id="KW-0479">Metal-binding</keyword>
<dbReference type="PRINTS" id="PR00463">
    <property type="entry name" value="EP450I"/>
</dbReference>
<dbReference type="GO" id="GO:0005506">
    <property type="term" value="F:iron ion binding"/>
    <property type="evidence" value="ECO:0007669"/>
    <property type="project" value="InterPro"/>
</dbReference>
<sequence>MTAFYSNYILEQQTVKSISVGFIVLVGVVLVKKVFQRKKYKLPPGPLPLPIVGNLLQIFRVKKRFHEHLLDISKQYGPVIWMKIGGWNTVFLNDINVIREALMKDYDFAGRPKFPSAMRITKGKDILFGDVSDVWKFHRKLAHSSIRSYASGKKLDDLVNRVVQNCCDLMLQEKKPFEMHTFCGLFVFNWLFGIIFGKEKDVKDPDFVNLKDLTQEALDAFASGSTADIFPVLDYLSFGENKLDKTINKLCRVLEREMNEHLETFDENNLRDIMDYMICAQKQVNLEERKELLSDEHVKMICFDMFGAGVDTVLSSLHWYFGLIIQHQNVQEKLHKEIDEKLGSLSPSIESRSKLVYTEASIMEQLRYGTLALLGVPLSTIRDTTVGGYDIPKDTMVLINIGGLHENNELWGDAENYRPERFIADDGTLIEKPRHFMPFGIGKRNCLGEVLAKNTLGTAIPAFLQRLNFLPPEDGQPFVAKNLGSSLANLCEKYKCRVEERH</sequence>
<evidence type="ECO:0000256" key="3">
    <source>
        <dbReference type="ARBA" id="ARBA00004406"/>
    </source>
</evidence>
<dbReference type="InterPro" id="IPR017972">
    <property type="entry name" value="Cyt_P450_CS"/>
</dbReference>
<dbReference type="GO" id="GO:0020037">
    <property type="term" value="F:heme binding"/>
    <property type="evidence" value="ECO:0007669"/>
    <property type="project" value="InterPro"/>
</dbReference>
<feature type="binding site" description="axial binding residue" evidence="13">
    <location>
        <position position="446"/>
    </location>
    <ligand>
        <name>heme</name>
        <dbReference type="ChEBI" id="CHEBI:30413"/>
    </ligand>
    <ligandPart>
        <name>Fe</name>
        <dbReference type="ChEBI" id="CHEBI:18248"/>
    </ligandPart>
</feature>
<evidence type="ECO:0000256" key="10">
    <source>
        <dbReference type="ARBA" id="ARBA00023004"/>
    </source>
</evidence>
<evidence type="ECO:0000256" key="9">
    <source>
        <dbReference type="ARBA" id="ARBA00023002"/>
    </source>
</evidence>
<dbReference type="GO" id="GO:0005789">
    <property type="term" value="C:endoplasmic reticulum membrane"/>
    <property type="evidence" value="ECO:0007669"/>
    <property type="project" value="UniProtKB-SubCell"/>
</dbReference>
<keyword evidence="10 13" id="KW-0408">Iron</keyword>
<dbReference type="PANTHER" id="PTHR24289:SF20">
    <property type="entry name" value="STEROID 17-ALPHA-HYDROXYLASE_17,20 LYASE"/>
    <property type="match status" value="1"/>
</dbReference>
<dbReference type="Proteomes" id="UP000549394">
    <property type="component" value="Unassembled WGS sequence"/>
</dbReference>
<evidence type="ECO:0000256" key="13">
    <source>
        <dbReference type="PIRSR" id="PIRSR602401-1"/>
    </source>
</evidence>
<dbReference type="InterPro" id="IPR036396">
    <property type="entry name" value="Cyt_P450_sf"/>
</dbReference>
<evidence type="ECO:0000256" key="8">
    <source>
        <dbReference type="ARBA" id="ARBA00022848"/>
    </source>
</evidence>
<dbReference type="Pfam" id="PF00067">
    <property type="entry name" value="p450"/>
    <property type="match status" value="1"/>
</dbReference>
<dbReference type="GO" id="GO:0004508">
    <property type="term" value="F:steroid 17-alpha-monooxygenase activity"/>
    <property type="evidence" value="ECO:0007669"/>
    <property type="project" value="TreeGrafter"/>
</dbReference>
<comment type="caution">
    <text evidence="15">The sequence shown here is derived from an EMBL/GenBank/DDBJ whole genome shotgun (WGS) entry which is preliminary data.</text>
</comment>
<keyword evidence="11 14" id="KW-0503">Monooxygenase</keyword>
<organism evidence="15 16">
    <name type="scientific">Dimorphilus gyrociliatus</name>
    <dbReference type="NCBI Taxonomy" id="2664684"/>
    <lineage>
        <taxon>Eukaryota</taxon>
        <taxon>Metazoa</taxon>
        <taxon>Spiralia</taxon>
        <taxon>Lophotrochozoa</taxon>
        <taxon>Annelida</taxon>
        <taxon>Polychaeta</taxon>
        <taxon>Polychaeta incertae sedis</taxon>
        <taxon>Dinophilidae</taxon>
        <taxon>Dimorphilus</taxon>
    </lineage>
</organism>
<evidence type="ECO:0000313" key="16">
    <source>
        <dbReference type="Proteomes" id="UP000549394"/>
    </source>
</evidence>
<dbReference type="Gene3D" id="1.10.630.10">
    <property type="entry name" value="Cytochrome P450"/>
    <property type="match status" value="1"/>
</dbReference>
<evidence type="ECO:0000256" key="1">
    <source>
        <dbReference type="ARBA" id="ARBA00001971"/>
    </source>
</evidence>
<dbReference type="OrthoDB" id="639466at2759"/>
<keyword evidence="8" id="KW-0492">Microsome</keyword>
<keyword evidence="16" id="KW-1185">Reference proteome</keyword>
<evidence type="ECO:0000256" key="6">
    <source>
        <dbReference type="ARBA" id="ARBA00022723"/>
    </source>
</evidence>
<evidence type="ECO:0000256" key="2">
    <source>
        <dbReference type="ARBA" id="ARBA00004174"/>
    </source>
</evidence>
<dbReference type="PANTHER" id="PTHR24289">
    <property type="entry name" value="STEROID 17-ALPHA-HYDROXYLASE/17,20 LYASE"/>
    <property type="match status" value="1"/>
</dbReference>
<evidence type="ECO:0000313" key="15">
    <source>
        <dbReference type="EMBL" id="CAD5123618.1"/>
    </source>
</evidence>
<evidence type="ECO:0000256" key="11">
    <source>
        <dbReference type="ARBA" id="ARBA00023033"/>
    </source>
</evidence>
<evidence type="ECO:0000256" key="7">
    <source>
        <dbReference type="ARBA" id="ARBA00022824"/>
    </source>
</evidence>
<dbReference type="PRINTS" id="PR00385">
    <property type="entry name" value="P450"/>
</dbReference>
<dbReference type="GO" id="GO:0042448">
    <property type="term" value="P:progesterone metabolic process"/>
    <property type="evidence" value="ECO:0007669"/>
    <property type="project" value="TreeGrafter"/>
</dbReference>
<comment type="similarity">
    <text evidence="4 14">Belongs to the cytochrome P450 family.</text>
</comment>